<comment type="similarity">
    <text evidence="1">Belongs to the plant LTP family.</text>
</comment>
<proteinExistence type="inferred from homology"/>
<dbReference type="InterPro" id="IPR036312">
    <property type="entry name" value="Bifun_inhib/LTP/seed_sf"/>
</dbReference>
<dbReference type="GeneID" id="109727977"/>
<name>A0A6P5HHR0_ANACO</name>
<dbReference type="Gene3D" id="1.10.110.10">
    <property type="entry name" value="Plant lipid-transfer and hydrophobic proteins"/>
    <property type="match status" value="1"/>
</dbReference>
<dbReference type="InterPro" id="IPR043325">
    <property type="entry name" value="LTSS"/>
</dbReference>
<keyword evidence="6" id="KW-1185">Reference proteome</keyword>
<evidence type="ECO:0000256" key="4">
    <source>
        <dbReference type="ARBA" id="ARBA00023180"/>
    </source>
</evidence>
<keyword evidence="3" id="KW-1015">Disulfide bond</keyword>
<reference evidence="7" key="2">
    <citation type="submission" date="2025-08" db="UniProtKB">
        <authorList>
            <consortium name="RefSeq"/>
        </authorList>
    </citation>
    <scope>IDENTIFICATION</scope>
    <source>
        <tissue evidence="7">Leaf</tissue>
    </source>
</reference>
<dbReference type="OrthoDB" id="659547at2759"/>
<dbReference type="InterPro" id="IPR016140">
    <property type="entry name" value="Bifunc_inhib/LTP/seed_store"/>
</dbReference>
<dbReference type="PANTHER" id="PTHR33044">
    <property type="entry name" value="BIFUNCTIONAL INHIBITOR/LIPID-TRANSFER PROTEIN/SEED STORAGE 2S ALBUMIN SUPERFAMILY PROTEIN-RELATED"/>
    <property type="match status" value="1"/>
</dbReference>
<dbReference type="SUPFAM" id="SSF47699">
    <property type="entry name" value="Bifunctional inhibitor/lipid-transfer protein/seed storage 2S albumin"/>
    <property type="match status" value="1"/>
</dbReference>
<dbReference type="RefSeq" id="XP_020113813.1">
    <property type="nucleotide sequence ID" value="XM_020258224.1"/>
</dbReference>
<accession>A0A6P5HHR0</accession>
<evidence type="ECO:0000256" key="1">
    <source>
        <dbReference type="ARBA" id="ARBA00009748"/>
    </source>
</evidence>
<dbReference type="Proteomes" id="UP000515123">
    <property type="component" value="Linkage group 2"/>
</dbReference>
<evidence type="ECO:0000256" key="3">
    <source>
        <dbReference type="ARBA" id="ARBA00023157"/>
    </source>
</evidence>
<sequence length="172" mass="17412">MSTNLSTPFGSNHNCSGALFGFSECLEFVEGGANAAGPNRGCCSGLGHVLSRSVTCLCEAIREGARLGVPVNVTKALALPLLCGLSYTPIVPCYKSKGSTKPVTGVPTVDATDPIPFDASDFTISCTILASDDIAFATTILSGGSIRATTVVGVPTSPGTGCDIGEFEVGCN</sequence>
<keyword evidence="4" id="KW-0325">Glycoprotein</keyword>
<feature type="domain" description="Bifunctional inhibitor/plant lipid transfer protein/seed storage helical" evidence="5">
    <location>
        <begin position="15"/>
        <end position="93"/>
    </location>
</feature>
<dbReference type="SMART" id="SM00499">
    <property type="entry name" value="AAI"/>
    <property type="match status" value="1"/>
</dbReference>
<dbReference type="Pfam" id="PF14368">
    <property type="entry name" value="LTP_2"/>
    <property type="match status" value="1"/>
</dbReference>
<evidence type="ECO:0000313" key="6">
    <source>
        <dbReference type="Proteomes" id="UP000515123"/>
    </source>
</evidence>
<protein>
    <submittedName>
        <fullName evidence="7">Non-specific lipid-transfer protein-like protein At5g64080</fullName>
    </submittedName>
</protein>
<evidence type="ECO:0000256" key="2">
    <source>
        <dbReference type="ARBA" id="ARBA00022729"/>
    </source>
</evidence>
<evidence type="ECO:0000259" key="5">
    <source>
        <dbReference type="SMART" id="SM00499"/>
    </source>
</evidence>
<evidence type="ECO:0000313" key="7">
    <source>
        <dbReference type="RefSeq" id="XP_020113813.1"/>
    </source>
</evidence>
<gene>
    <name evidence="7" type="primary">LOC109727977</name>
</gene>
<reference evidence="6" key="1">
    <citation type="journal article" date="2015" name="Nat. Genet.">
        <title>The pineapple genome and the evolution of CAM photosynthesis.</title>
        <authorList>
            <person name="Ming R."/>
            <person name="VanBuren R."/>
            <person name="Wai C.M."/>
            <person name="Tang H."/>
            <person name="Schatz M.C."/>
            <person name="Bowers J.E."/>
            <person name="Lyons E."/>
            <person name="Wang M.L."/>
            <person name="Chen J."/>
            <person name="Biggers E."/>
            <person name="Zhang J."/>
            <person name="Huang L."/>
            <person name="Zhang L."/>
            <person name="Miao W."/>
            <person name="Zhang J."/>
            <person name="Ye Z."/>
            <person name="Miao C."/>
            <person name="Lin Z."/>
            <person name="Wang H."/>
            <person name="Zhou H."/>
            <person name="Yim W.C."/>
            <person name="Priest H.D."/>
            <person name="Zheng C."/>
            <person name="Woodhouse M."/>
            <person name="Edger P.P."/>
            <person name="Guyot R."/>
            <person name="Guo H.B."/>
            <person name="Guo H."/>
            <person name="Zheng G."/>
            <person name="Singh R."/>
            <person name="Sharma A."/>
            <person name="Min X."/>
            <person name="Zheng Y."/>
            <person name="Lee H."/>
            <person name="Gurtowski J."/>
            <person name="Sedlazeck F.J."/>
            <person name="Harkess A."/>
            <person name="McKain M.R."/>
            <person name="Liao Z."/>
            <person name="Fang J."/>
            <person name="Liu J."/>
            <person name="Zhang X."/>
            <person name="Zhang Q."/>
            <person name="Hu W."/>
            <person name="Qin Y."/>
            <person name="Wang K."/>
            <person name="Chen L.Y."/>
            <person name="Shirley N."/>
            <person name="Lin Y.R."/>
            <person name="Liu L.Y."/>
            <person name="Hernandez A.G."/>
            <person name="Wright C.L."/>
            <person name="Bulone V."/>
            <person name="Tuskan G.A."/>
            <person name="Heath K."/>
            <person name="Zee F."/>
            <person name="Moore P.H."/>
            <person name="Sunkar R."/>
            <person name="Leebens-Mack J.H."/>
            <person name="Mockler T."/>
            <person name="Bennetzen J.L."/>
            <person name="Freeling M."/>
            <person name="Sankoff D."/>
            <person name="Paterson A.H."/>
            <person name="Zhu X."/>
            <person name="Yang X."/>
            <person name="Smith J.A."/>
            <person name="Cushman J.C."/>
            <person name="Paull R.E."/>
            <person name="Yu Q."/>
        </authorList>
    </citation>
    <scope>NUCLEOTIDE SEQUENCE [LARGE SCALE GENOMIC DNA]</scope>
    <source>
        <strain evidence="6">cv. F153</strain>
    </source>
</reference>
<keyword evidence="2" id="KW-0732">Signal</keyword>
<dbReference type="CDD" id="cd00010">
    <property type="entry name" value="AAI_LTSS"/>
    <property type="match status" value="1"/>
</dbReference>
<dbReference type="AlphaFoldDB" id="A0A6P5HHR0"/>
<organism evidence="6 7">
    <name type="scientific">Ananas comosus</name>
    <name type="common">Pineapple</name>
    <name type="synonym">Ananas ananas</name>
    <dbReference type="NCBI Taxonomy" id="4615"/>
    <lineage>
        <taxon>Eukaryota</taxon>
        <taxon>Viridiplantae</taxon>
        <taxon>Streptophyta</taxon>
        <taxon>Embryophyta</taxon>
        <taxon>Tracheophyta</taxon>
        <taxon>Spermatophyta</taxon>
        <taxon>Magnoliopsida</taxon>
        <taxon>Liliopsida</taxon>
        <taxon>Poales</taxon>
        <taxon>Bromeliaceae</taxon>
        <taxon>Bromelioideae</taxon>
        <taxon>Ananas</taxon>
    </lineage>
</organism>